<dbReference type="InterPro" id="IPR018456">
    <property type="entry name" value="PTR2_symporter_CS"/>
</dbReference>
<feature type="transmembrane region" description="Helical" evidence="9">
    <location>
        <begin position="369"/>
        <end position="391"/>
    </location>
</feature>
<dbReference type="AlphaFoldDB" id="A0AA45WM79"/>
<keyword evidence="7 9" id="KW-0472">Membrane</keyword>
<gene>
    <name evidence="11" type="ORF">SAMN06265361_102447</name>
</gene>
<name>A0AA45WM79_9BACL</name>
<sequence length="463" mass="50456">MNTATKLDSSGSPQAARKKHPPGLYLLFFTEMWERFSYYGMRGLLILYLTKTFISGGLGFSEAVAASIYGFFTGAVYFTPLIGGWLTDRFIGKRLAITIGGVTMALGNLALFASQTKAALFLGLGLLIIGNGFFKPNISTLVGELYDEKDERRDAAFTIFYMGINLGAFFAPLVCGFLAEDFFKTTVNGVEVFGFKYGFLAAAIGMIIGQIIFNMLGNRYLGDLGKKPNVKAATVDKKQVSNAPLTKQEKNRTWAIIIITCFVVFFWAGFEQAGTSLSLYTEKFVDREVFGWTIPVSWFQSVNPLFIILLAPLVSMLWIKLARSKRGDLPVPIKMGLGMILLGTGFIILAIAVLQTGSDETNIVAKANLLFIVMTYLFHTLGELFLSPIGLSMVSRIAPVKLASLLMGVWLASTGIANIVAGQVAALTATLGYLEIFSVIGSLAIFFGLVLTLVSKKLTRMMA</sequence>
<dbReference type="NCBIfam" id="TIGR00924">
    <property type="entry name" value="yjdL_sub1_fam"/>
    <property type="match status" value="2"/>
</dbReference>
<dbReference type="FunFam" id="1.20.1250.20:FF:000146">
    <property type="entry name" value="Amino acid/peptide transporter"/>
    <property type="match status" value="1"/>
</dbReference>
<evidence type="ECO:0000256" key="6">
    <source>
        <dbReference type="ARBA" id="ARBA00022989"/>
    </source>
</evidence>
<dbReference type="SUPFAM" id="SSF103473">
    <property type="entry name" value="MFS general substrate transporter"/>
    <property type="match status" value="1"/>
</dbReference>
<proteinExistence type="inferred from homology"/>
<feature type="transmembrane region" description="Helical" evidence="9">
    <location>
        <begin position="39"/>
        <end position="60"/>
    </location>
</feature>
<dbReference type="Gene3D" id="1.20.1250.20">
    <property type="entry name" value="MFS general substrate transporter like domains"/>
    <property type="match status" value="2"/>
</dbReference>
<dbReference type="Pfam" id="PF00854">
    <property type="entry name" value="PTR2"/>
    <property type="match status" value="2"/>
</dbReference>
<feature type="transmembrane region" description="Helical" evidence="9">
    <location>
        <begin position="155"/>
        <end position="179"/>
    </location>
</feature>
<dbReference type="GO" id="GO:0005886">
    <property type="term" value="C:plasma membrane"/>
    <property type="evidence" value="ECO:0007669"/>
    <property type="project" value="UniProtKB-SubCell"/>
</dbReference>
<dbReference type="PROSITE" id="PS01023">
    <property type="entry name" value="PTR2_2"/>
    <property type="match status" value="1"/>
</dbReference>
<dbReference type="InterPro" id="IPR000109">
    <property type="entry name" value="POT_fam"/>
</dbReference>
<evidence type="ECO:0000256" key="2">
    <source>
        <dbReference type="ARBA" id="ARBA00005982"/>
    </source>
</evidence>
<feature type="transmembrane region" description="Helical" evidence="9">
    <location>
        <begin position="95"/>
        <end position="112"/>
    </location>
</feature>
<dbReference type="CDD" id="cd17346">
    <property type="entry name" value="MFS_DtpA_like"/>
    <property type="match status" value="1"/>
</dbReference>
<dbReference type="InterPro" id="IPR005279">
    <property type="entry name" value="Dipep/tripep_permease"/>
</dbReference>
<feature type="transmembrane region" description="Helical" evidence="9">
    <location>
        <begin position="253"/>
        <end position="270"/>
    </location>
</feature>
<feature type="transmembrane region" description="Helical" evidence="9">
    <location>
        <begin position="199"/>
        <end position="217"/>
    </location>
</feature>
<feature type="transmembrane region" description="Helical" evidence="9">
    <location>
        <begin position="335"/>
        <end position="357"/>
    </location>
</feature>
<keyword evidence="3 8" id="KW-0813">Transport</keyword>
<keyword evidence="6 9" id="KW-1133">Transmembrane helix</keyword>
<dbReference type="GO" id="GO:0006857">
    <property type="term" value="P:oligopeptide transport"/>
    <property type="evidence" value="ECO:0007669"/>
    <property type="project" value="InterPro"/>
</dbReference>
<dbReference type="InterPro" id="IPR050171">
    <property type="entry name" value="MFS_Transporters"/>
</dbReference>
<evidence type="ECO:0000256" key="1">
    <source>
        <dbReference type="ARBA" id="ARBA00004651"/>
    </source>
</evidence>
<dbReference type="InterPro" id="IPR036259">
    <property type="entry name" value="MFS_trans_sf"/>
</dbReference>
<dbReference type="PANTHER" id="PTHR23517">
    <property type="entry name" value="RESISTANCE PROTEIN MDTM, PUTATIVE-RELATED-RELATED"/>
    <property type="match status" value="1"/>
</dbReference>
<dbReference type="FunFam" id="1.20.1250.20:FF:000138">
    <property type="entry name" value="Amino acid/peptide transporter"/>
    <property type="match status" value="1"/>
</dbReference>
<feature type="transmembrane region" description="Helical" evidence="9">
    <location>
        <begin position="403"/>
        <end position="425"/>
    </location>
</feature>
<reference evidence="11" key="1">
    <citation type="submission" date="2017-05" db="EMBL/GenBank/DDBJ databases">
        <authorList>
            <person name="Varghese N."/>
            <person name="Submissions S."/>
        </authorList>
    </citation>
    <scope>NUCLEOTIDE SEQUENCE</scope>
    <source>
        <strain evidence="11">DSM 45262</strain>
    </source>
</reference>
<dbReference type="RefSeq" id="WP_284724091.1">
    <property type="nucleotide sequence ID" value="NZ_FXTU01000002.1"/>
</dbReference>
<dbReference type="GO" id="GO:1904680">
    <property type="term" value="F:peptide transmembrane transporter activity"/>
    <property type="evidence" value="ECO:0007669"/>
    <property type="project" value="InterPro"/>
</dbReference>
<evidence type="ECO:0000256" key="7">
    <source>
        <dbReference type="ARBA" id="ARBA00023136"/>
    </source>
</evidence>
<dbReference type="Proteomes" id="UP001157946">
    <property type="component" value="Unassembled WGS sequence"/>
</dbReference>
<feature type="transmembrane region" description="Helical" evidence="9">
    <location>
        <begin position="66"/>
        <end position="86"/>
    </location>
</feature>
<organism evidence="11 12">
    <name type="scientific">Laceyella tengchongensis</name>
    <dbReference type="NCBI Taxonomy" id="574699"/>
    <lineage>
        <taxon>Bacteria</taxon>
        <taxon>Bacillati</taxon>
        <taxon>Bacillota</taxon>
        <taxon>Bacilli</taxon>
        <taxon>Bacillales</taxon>
        <taxon>Thermoactinomycetaceae</taxon>
        <taxon>Laceyella</taxon>
    </lineage>
</organism>
<feature type="domain" description="Major facilitator superfamily (MFS) profile" evidence="10">
    <location>
        <begin position="23"/>
        <end position="459"/>
    </location>
</feature>
<evidence type="ECO:0000313" key="11">
    <source>
        <dbReference type="EMBL" id="SMP13229.1"/>
    </source>
</evidence>
<evidence type="ECO:0000256" key="4">
    <source>
        <dbReference type="ARBA" id="ARBA00022475"/>
    </source>
</evidence>
<evidence type="ECO:0000256" key="8">
    <source>
        <dbReference type="RuleBase" id="RU003755"/>
    </source>
</evidence>
<evidence type="ECO:0000256" key="5">
    <source>
        <dbReference type="ARBA" id="ARBA00022692"/>
    </source>
</evidence>
<dbReference type="EMBL" id="FXTU01000002">
    <property type="protein sequence ID" value="SMP13229.1"/>
    <property type="molecule type" value="Genomic_DNA"/>
</dbReference>
<dbReference type="PANTHER" id="PTHR23517:SF15">
    <property type="entry name" value="PROTON-DEPENDENT OLIGOPEPTIDE FAMILY TRANSPORT PROTEIN"/>
    <property type="match status" value="1"/>
</dbReference>
<comment type="similarity">
    <text evidence="2 8">Belongs to the major facilitator superfamily. Proton-dependent oligopeptide transporter (POT/PTR) (TC 2.A.17) family.</text>
</comment>
<comment type="caution">
    <text evidence="11">The sequence shown here is derived from an EMBL/GenBank/DDBJ whole genome shotgun (WGS) entry which is preliminary data.</text>
</comment>
<feature type="transmembrane region" description="Helical" evidence="9">
    <location>
        <begin position="118"/>
        <end position="134"/>
    </location>
</feature>
<protein>
    <submittedName>
        <fullName evidence="11">Proton-dependent oligopeptide transporter, POT family</fullName>
    </submittedName>
</protein>
<keyword evidence="4" id="KW-1003">Cell membrane</keyword>
<evidence type="ECO:0000313" key="12">
    <source>
        <dbReference type="Proteomes" id="UP001157946"/>
    </source>
</evidence>
<keyword evidence="12" id="KW-1185">Reference proteome</keyword>
<evidence type="ECO:0000259" key="10">
    <source>
        <dbReference type="PROSITE" id="PS50850"/>
    </source>
</evidence>
<feature type="transmembrane region" description="Helical" evidence="9">
    <location>
        <begin position="290"/>
        <end position="314"/>
    </location>
</feature>
<dbReference type="PROSITE" id="PS50850">
    <property type="entry name" value="MFS"/>
    <property type="match status" value="1"/>
</dbReference>
<comment type="subcellular location">
    <subcellularLocation>
        <location evidence="1">Cell membrane</location>
        <topology evidence="1">Multi-pass membrane protein</topology>
    </subcellularLocation>
    <subcellularLocation>
        <location evidence="8">Membrane</location>
        <topology evidence="8">Multi-pass membrane protein</topology>
    </subcellularLocation>
</comment>
<dbReference type="InterPro" id="IPR020846">
    <property type="entry name" value="MFS_dom"/>
</dbReference>
<evidence type="ECO:0000256" key="9">
    <source>
        <dbReference type="SAM" id="Phobius"/>
    </source>
</evidence>
<accession>A0AA45WM79</accession>
<evidence type="ECO:0000256" key="3">
    <source>
        <dbReference type="ARBA" id="ARBA00022448"/>
    </source>
</evidence>
<keyword evidence="5 8" id="KW-0812">Transmembrane</keyword>
<feature type="transmembrane region" description="Helical" evidence="9">
    <location>
        <begin position="431"/>
        <end position="454"/>
    </location>
</feature>